<dbReference type="InterPro" id="IPR000835">
    <property type="entry name" value="HTH_MarR-typ"/>
</dbReference>
<accession>A0A938YAE7</accession>
<comment type="caution">
    <text evidence="2">The sequence shown here is derived from an EMBL/GenBank/DDBJ whole genome shotgun (WGS) entry which is preliminary data.</text>
</comment>
<protein>
    <submittedName>
        <fullName evidence="2">Winged helix-turn-helix transcriptional regulator</fullName>
    </submittedName>
</protein>
<dbReference type="RefSeq" id="WP_205258940.1">
    <property type="nucleotide sequence ID" value="NZ_JAERWK010000003.1"/>
</dbReference>
<dbReference type="Pfam" id="PF01047">
    <property type="entry name" value="MarR"/>
    <property type="match status" value="1"/>
</dbReference>
<evidence type="ECO:0000313" key="3">
    <source>
        <dbReference type="Proteomes" id="UP000663792"/>
    </source>
</evidence>
<reference evidence="2" key="1">
    <citation type="submission" date="2021-01" db="EMBL/GenBank/DDBJ databases">
        <title>YIM 132084 draft genome.</title>
        <authorList>
            <person name="An D."/>
        </authorList>
    </citation>
    <scope>NUCLEOTIDE SEQUENCE</scope>
    <source>
        <strain evidence="2">YIM 132084</strain>
    </source>
</reference>
<organism evidence="2 3">
    <name type="scientific">Nakamurella leprariae</name>
    <dbReference type="NCBI Taxonomy" id="2803911"/>
    <lineage>
        <taxon>Bacteria</taxon>
        <taxon>Bacillati</taxon>
        <taxon>Actinomycetota</taxon>
        <taxon>Actinomycetes</taxon>
        <taxon>Nakamurellales</taxon>
        <taxon>Nakamurellaceae</taxon>
        <taxon>Nakamurella</taxon>
    </lineage>
</organism>
<proteinExistence type="predicted"/>
<dbReference type="SMART" id="SM00347">
    <property type="entry name" value="HTH_MARR"/>
    <property type="match status" value="1"/>
</dbReference>
<dbReference type="GO" id="GO:0003700">
    <property type="term" value="F:DNA-binding transcription factor activity"/>
    <property type="evidence" value="ECO:0007669"/>
    <property type="project" value="InterPro"/>
</dbReference>
<evidence type="ECO:0000313" key="2">
    <source>
        <dbReference type="EMBL" id="MBM9465981.1"/>
    </source>
</evidence>
<keyword evidence="3" id="KW-1185">Reference proteome</keyword>
<dbReference type="Gene3D" id="1.10.10.10">
    <property type="entry name" value="Winged helix-like DNA-binding domain superfamily/Winged helix DNA-binding domain"/>
    <property type="match status" value="1"/>
</dbReference>
<dbReference type="GO" id="GO:0006950">
    <property type="term" value="P:response to stress"/>
    <property type="evidence" value="ECO:0007669"/>
    <property type="project" value="TreeGrafter"/>
</dbReference>
<dbReference type="InterPro" id="IPR036388">
    <property type="entry name" value="WH-like_DNA-bd_sf"/>
</dbReference>
<dbReference type="PROSITE" id="PS50995">
    <property type="entry name" value="HTH_MARR_2"/>
    <property type="match status" value="1"/>
</dbReference>
<dbReference type="InterPro" id="IPR039422">
    <property type="entry name" value="MarR/SlyA-like"/>
</dbReference>
<evidence type="ECO:0000259" key="1">
    <source>
        <dbReference type="PROSITE" id="PS50995"/>
    </source>
</evidence>
<dbReference type="PANTHER" id="PTHR33164:SF99">
    <property type="entry name" value="MARR FAMILY REGULATORY PROTEIN"/>
    <property type="match status" value="1"/>
</dbReference>
<dbReference type="AlphaFoldDB" id="A0A938YAE7"/>
<gene>
    <name evidence="2" type="ORF">JL106_01645</name>
</gene>
<sequence>MTNDKSPRWLSREQQDAWVALITMMTTLPTALEAQLRRDAGLSRVEYNVLSWLSMRPEHTGRMSEVAELANVTLSHLSRVASRLEDRGWIQRCPHPVDGRATLARLTATGWEKVVASAPGHAEEVQRLVFDRLDPAQVDQLRTIASCIVDGLPPRRP</sequence>
<dbReference type="EMBL" id="JAERWK010000003">
    <property type="protein sequence ID" value="MBM9465981.1"/>
    <property type="molecule type" value="Genomic_DNA"/>
</dbReference>
<feature type="domain" description="HTH marR-type" evidence="1">
    <location>
        <begin position="14"/>
        <end position="150"/>
    </location>
</feature>
<name>A0A938YAE7_9ACTN</name>
<dbReference type="PANTHER" id="PTHR33164">
    <property type="entry name" value="TRANSCRIPTIONAL REGULATOR, MARR FAMILY"/>
    <property type="match status" value="1"/>
</dbReference>
<dbReference type="SUPFAM" id="SSF46785">
    <property type="entry name" value="Winged helix' DNA-binding domain"/>
    <property type="match status" value="1"/>
</dbReference>
<dbReference type="Proteomes" id="UP000663792">
    <property type="component" value="Unassembled WGS sequence"/>
</dbReference>
<dbReference type="InterPro" id="IPR036390">
    <property type="entry name" value="WH_DNA-bd_sf"/>
</dbReference>